<dbReference type="Proteomes" id="UP001480595">
    <property type="component" value="Unassembled WGS sequence"/>
</dbReference>
<comment type="caution">
    <text evidence="7">The sequence shown here is derived from an EMBL/GenBank/DDBJ whole genome shotgun (WGS) entry which is preliminary data.</text>
</comment>
<keyword evidence="8" id="KW-1185">Reference proteome</keyword>
<dbReference type="PROSITE" id="PS50089">
    <property type="entry name" value="ZF_RING_2"/>
    <property type="match status" value="1"/>
</dbReference>
<evidence type="ECO:0000256" key="5">
    <source>
        <dbReference type="SAM" id="MobiDB-lite"/>
    </source>
</evidence>
<proteinExistence type="predicted"/>
<feature type="compositionally biased region" description="Acidic residues" evidence="5">
    <location>
        <begin position="638"/>
        <end position="653"/>
    </location>
</feature>
<evidence type="ECO:0000313" key="7">
    <source>
        <dbReference type="EMBL" id="KAK8087386.1"/>
    </source>
</evidence>
<evidence type="ECO:0000313" key="8">
    <source>
        <dbReference type="Proteomes" id="UP001480595"/>
    </source>
</evidence>
<accession>A0ABR1WW43</accession>
<feature type="region of interest" description="Disordered" evidence="5">
    <location>
        <begin position="504"/>
        <end position="540"/>
    </location>
</feature>
<dbReference type="EMBL" id="JAQQWL010000002">
    <property type="protein sequence ID" value="KAK8087386.1"/>
    <property type="molecule type" value="Genomic_DNA"/>
</dbReference>
<dbReference type="InterPro" id="IPR013083">
    <property type="entry name" value="Znf_RING/FYVE/PHD"/>
</dbReference>
<feature type="compositionally biased region" description="Polar residues" evidence="5">
    <location>
        <begin position="674"/>
        <end position="690"/>
    </location>
</feature>
<dbReference type="InterPro" id="IPR001841">
    <property type="entry name" value="Znf_RING"/>
</dbReference>
<keyword evidence="3" id="KW-0862">Zinc</keyword>
<dbReference type="Pfam" id="PF13639">
    <property type="entry name" value="zf-RING_2"/>
    <property type="match status" value="1"/>
</dbReference>
<feature type="region of interest" description="Disordered" evidence="5">
    <location>
        <begin position="28"/>
        <end position="59"/>
    </location>
</feature>
<name>A0ABR1WW43_9PEZI</name>
<feature type="region of interest" description="Disordered" evidence="5">
    <location>
        <begin position="608"/>
        <end position="698"/>
    </location>
</feature>
<keyword evidence="2 4" id="KW-0863">Zinc-finger</keyword>
<dbReference type="Gene3D" id="3.30.40.10">
    <property type="entry name" value="Zinc/RING finger domain, C3HC4 (zinc finger)"/>
    <property type="match status" value="1"/>
</dbReference>
<reference evidence="7 8" key="1">
    <citation type="submission" date="2023-01" db="EMBL/GenBank/DDBJ databases">
        <title>Analysis of 21 Apiospora genomes using comparative genomics revels a genus with tremendous synthesis potential of carbohydrate active enzymes and secondary metabolites.</title>
        <authorList>
            <person name="Sorensen T."/>
        </authorList>
    </citation>
    <scope>NUCLEOTIDE SEQUENCE [LARGE SCALE GENOMIC DNA]</scope>
    <source>
        <strain evidence="7 8">CBS 135458</strain>
    </source>
</reference>
<evidence type="ECO:0000256" key="4">
    <source>
        <dbReference type="PROSITE-ProRule" id="PRU00175"/>
    </source>
</evidence>
<organism evidence="7 8">
    <name type="scientific">Apiospora phragmitis</name>
    <dbReference type="NCBI Taxonomy" id="2905665"/>
    <lineage>
        <taxon>Eukaryota</taxon>
        <taxon>Fungi</taxon>
        <taxon>Dikarya</taxon>
        <taxon>Ascomycota</taxon>
        <taxon>Pezizomycotina</taxon>
        <taxon>Sordariomycetes</taxon>
        <taxon>Xylariomycetidae</taxon>
        <taxon>Amphisphaeriales</taxon>
        <taxon>Apiosporaceae</taxon>
        <taxon>Apiospora</taxon>
    </lineage>
</organism>
<evidence type="ECO:0000259" key="6">
    <source>
        <dbReference type="PROSITE" id="PS50089"/>
    </source>
</evidence>
<keyword evidence="1" id="KW-0479">Metal-binding</keyword>
<dbReference type="CDD" id="cd16448">
    <property type="entry name" value="RING-H2"/>
    <property type="match status" value="1"/>
</dbReference>
<dbReference type="SUPFAM" id="SSF57850">
    <property type="entry name" value="RING/U-box"/>
    <property type="match status" value="1"/>
</dbReference>
<dbReference type="RefSeq" id="XP_066721910.1">
    <property type="nucleotide sequence ID" value="XM_066853769.1"/>
</dbReference>
<evidence type="ECO:0000256" key="2">
    <source>
        <dbReference type="ARBA" id="ARBA00022771"/>
    </source>
</evidence>
<dbReference type="SMART" id="SM00744">
    <property type="entry name" value="RINGv"/>
    <property type="match status" value="1"/>
</dbReference>
<evidence type="ECO:0000256" key="3">
    <source>
        <dbReference type="ARBA" id="ARBA00022833"/>
    </source>
</evidence>
<gene>
    <name evidence="7" type="ORF">PG994_002360</name>
</gene>
<sequence length="698" mass="78155">MAANNNIPKVEWTASFDETTNEIVYTPVDAEQPDLQTEQHKASLKQEASSAPPPPCPSPMIPEELETCPICREETDVPDDEFVSLPCDGAHSAHPECFQNWIESENGGHDKCPMCRQKLYHSCGHLLSVDLLVAGATIPKETLQNPCMVDCAGPESEQDDESDEEDGEEVTYEQSQDFFAHHFRNGAVAAANLVFRHPDGWLADEVEDGALIALAEGLLQRLEHHMRTILAWQQSDCDMMHVRLDHIERDRLRIWDTRARWSRESEAYPEESLGNLSDEVQWALQAVWEAQTTILDFNGGRLTELHQERTDLVTSHQDAANRLARSFYMMNNCMQRLRRWIAIVEGDLGRYQERPWWVANAANARRLGRTFEAWEIFMLRQQAHRDSPRRGLTLHQRFQNLYSWHHLEAVRAAAEEDDNDSVAAIFGDDDAYQQDPEFVNYNDEDVVADADGNHHVVGDDEELPPLPPQIDHNWNGPGFWEAQPVDDDGEPIEDWADAIGVVPQHRAHDHDATEDSGYGSADEDEDEHEYEPIQEPQPEQDMHIIEEGMGRMGIDLDRADLDLSAILGSPPPPPPVAAASLCPPNRLPSWVLVAIARAAELVFRGYGEEAPQPSPPDVPLEAAPAALPDVVEGGSSQADEEEVVDKNETEDEEVFKPEPQPSQPEQAKKKRINEQLSGEMSTGGNRSVSNAGDGGPKL</sequence>
<feature type="domain" description="RING-type" evidence="6">
    <location>
        <begin position="68"/>
        <end position="116"/>
    </location>
</feature>
<evidence type="ECO:0000256" key="1">
    <source>
        <dbReference type="ARBA" id="ARBA00022723"/>
    </source>
</evidence>
<protein>
    <recommendedName>
        <fullName evidence="6">RING-type domain-containing protein</fullName>
    </recommendedName>
</protein>
<dbReference type="GeneID" id="92086832"/>
<dbReference type="InterPro" id="IPR011016">
    <property type="entry name" value="Znf_RING-CH"/>
</dbReference>